<accession>A0A9N8Z3W3</accession>
<reference evidence="1" key="1">
    <citation type="submission" date="2021-06" db="EMBL/GenBank/DDBJ databases">
        <authorList>
            <person name="Kallberg Y."/>
            <person name="Tangrot J."/>
            <person name="Rosling A."/>
        </authorList>
    </citation>
    <scope>NUCLEOTIDE SEQUENCE</scope>
    <source>
        <strain evidence="1">FL130A</strain>
    </source>
</reference>
<name>A0A9N8Z3W3_9GLOM</name>
<dbReference type="Proteomes" id="UP000789508">
    <property type="component" value="Unassembled WGS sequence"/>
</dbReference>
<evidence type="ECO:0000313" key="2">
    <source>
        <dbReference type="Proteomes" id="UP000789508"/>
    </source>
</evidence>
<sequence length="378" mass="40896">MGSFSTETPSPILPSNDDNPFTRLEELLSSDEAFLLDSFDVNLDSIEGVATLRDWGENIAKTVVSGKIQLARENPPPPILQSLVTQLGLNPPSKDLNNEEVSKLTASSSTERQVEALKAMLLLDSIYDSVTEIPYFRSEETYEPFAPRSAPVEAIVTSVAIRSRQTADKILDDIITVTSTTTTTCNTANETYCYKSDRTIFYNSLSAGLSSAVLNHVSKSTGIDAKTHVLVDVMSALAIQVHMVKSIASLAGLDTNDDAVRTMVYLCVASNSAKSSTAQIARDLATIMMRRMVTSIPNTALAAVNKRVAIKLITKKGTKGVFKLARLVPLVGELITFISDAMSTYGIGKVAKYVFCPMSPLPNEKSPPSSQSTQKDEL</sequence>
<protein>
    <submittedName>
        <fullName evidence="1">260_t:CDS:1</fullName>
    </submittedName>
</protein>
<dbReference type="EMBL" id="CAJVPS010000259">
    <property type="protein sequence ID" value="CAG8470537.1"/>
    <property type="molecule type" value="Genomic_DNA"/>
</dbReference>
<organism evidence="1 2">
    <name type="scientific">Ambispora leptoticha</name>
    <dbReference type="NCBI Taxonomy" id="144679"/>
    <lineage>
        <taxon>Eukaryota</taxon>
        <taxon>Fungi</taxon>
        <taxon>Fungi incertae sedis</taxon>
        <taxon>Mucoromycota</taxon>
        <taxon>Glomeromycotina</taxon>
        <taxon>Glomeromycetes</taxon>
        <taxon>Archaeosporales</taxon>
        <taxon>Ambisporaceae</taxon>
        <taxon>Ambispora</taxon>
    </lineage>
</organism>
<dbReference type="AlphaFoldDB" id="A0A9N8Z3W3"/>
<evidence type="ECO:0000313" key="1">
    <source>
        <dbReference type="EMBL" id="CAG8470537.1"/>
    </source>
</evidence>
<gene>
    <name evidence="1" type="ORF">ALEPTO_LOCUS1989</name>
</gene>
<comment type="caution">
    <text evidence="1">The sequence shown here is derived from an EMBL/GenBank/DDBJ whole genome shotgun (WGS) entry which is preliminary data.</text>
</comment>
<proteinExistence type="predicted"/>
<keyword evidence="2" id="KW-1185">Reference proteome</keyword>
<dbReference type="OrthoDB" id="2432893at2759"/>